<evidence type="ECO:0000313" key="4">
    <source>
        <dbReference type="Proteomes" id="UP001227162"/>
    </source>
</evidence>
<reference evidence="3" key="1">
    <citation type="submission" date="2022-07" db="EMBL/GenBank/DDBJ databases">
        <authorList>
            <person name="Otstavnykh N."/>
            <person name="Isaeva M."/>
            <person name="Bystritskaya E."/>
        </authorList>
    </citation>
    <scope>NUCLEOTIDE SEQUENCE</scope>
    <source>
        <strain evidence="3">10Alg 79</strain>
    </source>
</reference>
<dbReference type="RefSeq" id="WP_317625394.1">
    <property type="nucleotide sequence ID" value="NZ_JANFFA010000001.1"/>
</dbReference>
<protein>
    <submittedName>
        <fullName evidence="3">Surface lipoprotein assembly modifier</fullName>
    </submittedName>
</protein>
<feature type="chain" id="PRO_5042494457" evidence="1">
    <location>
        <begin position="20"/>
        <end position="431"/>
    </location>
</feature>
<dbReference type="EMBL" id="JANFFA010000001">
    <property type="protein sequence ID" value="MDQ2093815.1"/>
    <property type="molecule type" value="Genomic_DNA"/>
</dbReference>
<dbReference type="Gene3D" id="1.25.40.10">
    <property type="entry name" value="Tetratricopeptide repeat domain"/>
    <property type="match status" value="1"/>
</dbReference>
<organism evidence="3 4">
    <name type="scientific">Rhodalgimonas zhirmunskyi</name>
    <dbReference type="NCBI Taxonomy" id="2964767"/>
    <lineage>
        <taxon>Bacteria</taxon>
        <taxon>Pseudomonadati</taxon>
        <taxon>Pseudomonadota</taxon>
        <taxon>Alphaproteobacteria</taxon>
        <taxon>Rhodobacterales</taxon>
        <taxon>Roseobacteraceae</taxon>
        <taxon>Rhodalgimonas</taxon>
    </lineage>
</organism>
<keyword evidence="3" id="KW-0449">Lipoprotein</keyword>
<dbReference type="AlphaFoldDB" id="A0AAJ1U637"/>
<dbReference type="InterPro" id="IPR011990">
    <property type="entry name" value="TPR-like_helical_dom_sf"/>
</dbReference>
<feature type="signal peptide" evidence="1">
    <location>
        <begin position="1"/>
        <end position="19"/>
    </location>
</feature>
<dbReference type="Pfam" id="PF14559">
    <property type="entry name" value="TPR_19"/>
    <property type="match status" value="1"/>
</dbReference>
<sequence>MTAVSRLLFMLALWSVTLAAPQAGYAFTLDEAEQAVKSGRAADVIPALDAYQPKTQTEALRRLWILGVANARAGRPQAAIDPLAKLVAKVPSSPLFRLELANALIAAGQSERARYHLEQAKGAGLPKPVHDRVQAQINQLQRPKNWQGYFRFALVPESNAARRTQAETVPIGGLVFGLKPGARAQPANGVELGFGLAALPILNDRTRARFGVDVQARLFDGRAPNDVFVRTSAGVLRYDTAGRQLSAEVFASQRWLSDAPYARSAGVALSYNLALGRRTRLAFGAQNERISYDVGAYDVRRTAANVRVFYAATPQLLLRAGAWVENRTSSYTLAAGVAKGVSIGGDYTFVGGLRVGLDLSYDHDAFDGIHPLFGVGRTDRKTSATVQFTNQNWNYRGFAPVLRIGVERQDSSIVLNSYRNVATSIGFTRSF</sequence>
<gene>
    <name evidence="3" type="ORF">NOI20_06805</name>
</gene>
<feature type="domain" description="Surface lipoprotein assembly modifier C-terminal" evidence="2">
    <location>
        <begin position="146"/>
        <end position="431"/>
    </location>
</feature>
<reference evidence="3" key="2">
    <citation type="submission" date="2023-04" db="EMBL/GenBank/DDBJ databases">
        <title>'Rhodoalgimonas zhirmunskyi' gen. nov., isolated from a red alga.</title>
        <authorList>
            <person name="Nedashkovskaya O.I."/>
            <person name="Otstavnykh N.Y."/>
            <person name="Bystritskaya E.P."/>
            <person name="Balabanova L.A."/>
            <person name="Isaeva M.P."/>
        </authorList>
    </citation>
    <scope>NUCLEOTIDE SEQUENCE</scope>
    <source>
        <strain evidence="3">10Alg 79</strain>
    </source>
</reference>
<comment type="caution">
    <text evidence="3">The sequence shown here is derived from an EMBL/GenBank/DDBJ whole genome shotgun (WGS) entry which is preliminary data.</text>
</comment>
<dbReference type="InterPro" id="IPR007655">
    <property type="entry name" value="Slam_C"/>
</dbReference>
<dbReference type="Proteomes" id="UP001227162">
    <property type="component" value="Unassembled WGS sequence"/>
</dbReference>
<evidence type="ECO:0000313" key="3">
    <source>
        <dbReference type="EMBL" id="MDQ2093815.1"/>
    </source>
</evidence>
<dbReference type="SUPFAM" id="SSF48452">
    <property type="entry name" value="TPR-like"/>
    <property type="match status" value="1"/>
</dbReference>
<evidence type="ECO:0000256" key="1">
    <source>
        <dbReference type="SAM" id="SignalP"/>
    </source>
</evidence>
<proteinExistence type="predicted"/>
<accession>A0AAJ1U637</accession>
<keyword evidence="1" id="KW-0732">Signal</keyword>
<dbReference type="Pfam" id="PF04575">
    <property type="entry name" value="SlipAM"/>
    <property type="match status" value="1"/>
</dbReference>
<name>A0AAJ1U637_9RHOB</name>
<keyword evidence="4" id="KW-1185">Reference proteome</keyword>
<evidence type="ECO:0000259" key="2">
    <source>
        <dbReference type="Pfam" id="PF04575"/>
    </source>
</evidence>